<evidence type="ECO:0000313" key="6">
    <source>
        <dbReference type="EMBL" id="CDS35506.1"/>
    </source>
</evidence>
<dbReference type="AlphaFoldDB" id="A0A068Y073"/>
<dbReference type="InterPro" id="IPR001925">
    <property type="entry name" value="Porin_Euk"/>
</dbReference>
<keyword evidence="5" id="KW-0813">Transport</keyword>
<evidence type="ECO:0000256" key="1">
    <source>
        <dbReference type="ARBA" id="ARBA00004294"/>
    </source>
</evidence>
<dbReference type="Proteomes" id="UP000017246">
    <property type="component" value="Unassembled WGS sequence"/>
</dbReference>
<dbReference type="Pfam" id="PF01459">
    <property type="entry name" value="Porin_3"/>
    <property type="match status" value="1"/>
</dbReference>
<evidence type="ECO:0000256" key="5">
    <source>
        <dbReference type="ARBA" id="ARBA00023114"/>
    </source>
</evidence>
<dbReference type="STRING" id="6211.A0A068Y073"/>
<dbReference type="eggNOG" id="KOG3126">
    <property type="taxonomic scope" value="Eukaryota"/>
</dbReference>
<keyword evidence="3" id="KW-0472">Membrane</keyword>
<organism evidence="6 7">
    <name type="scientific">Echinococcus multilocularis</name>
    <name type="common">Fox tapeworm</name>
    <dbReference type="NCBI Taxonomy" id="6211"/>
    <lineage>
        <taxon>Eukaryota</taxon>
        <taxon>Metazoa</taxon>
        <taxon>Spiralia</taxon>
        <taxon>Lophotrochozoa</taxon>
        <taxon>Platyhelminthes</taxon>
        <taxon>Cestoda</taxon>
        <taxon>Eucestoda</taxon>
        <taxon>Cyclophyllidea</taxon>
        <taxon>Taeniidae</taxon>
        <taxon>Echinococcus</taxon>
    </lineage>
</organism>
<dbReference type="Gene3D" id="2.40.160.10">
    <property type="entry name" value="Porin"/>
    <property type="match status" value="1"/>
</dbReference>
<dbReference type="PANTHER" id="PTHR11743:SF70">
    <property type="entry name" value="GH26960P-RELATED"/>
    <property type="match status" value="1"/>
</dbReference>
<dbReference type="GO" id="GO:0046930">
    <property type="term" value="C:pore complex"/>
    <property type="evidence" value="ECO:0007669"/>
    <property type="project" value="UniProtKB-KW"/>
</dbReference>
<gene>
    <name evidence="6" type="ORF">EmuJ_000297500</name>
</gene>
<dbReference type="OMA" id="MAPPCYA"/>
<dbReference type="PANTHER" id="PTHR11743">
    <property type="entry name" value="VOLTAGE-DEPENDENT ANION-SELECTIVE CHANNEL"/>
    <property type="match status" value="1"/>
</dbReference>
<dbReference type="CDD" id="cd07306">
    <property type="entry name" value="Porin3_VDAC"/>
    <property type="match status" value="1"/>
</dbReference>
<comment type="subcellular location">
    <subcellularLocation>
        <location evidence="1">Mitochondrion outer membrane</location>
    </subcellularLocation>
</comment>
<dbReference type="GO" id="GO:0005741">
    <property type="term" value="C:mitochondrial outer membrane"/>
    <property type="evidence" value="ECO:0007669"/>
    <property type="project" value="UniProtKB-SubCell"/>
</dbReference>
<dbReference type="InterPro" id="IPR027246">
    <property type="entry name" value="Porin_Euk/Tom40"/>
</dbReference>
<comment type="similarity">
    <text evidence="2">Belongs to the eukaryotic mitochondrial porin family.</text>
</comment>
<sequence>MLYVFEVSIYGFGVMMPPSFADIGKSARDLLRKNFDLGIHFFSFKGKNDNLEFLGRVDNAFRVGKLLGTFESKYSLKEYGLTLKEKWSSKGLMSADVSVDGQIMDGLCNTLKTEYNVESGYNRVSLKSVYKKEYINGQVDFQFRNPLPDVVQSLVVGHQDYLVGADLHYDVFQKELRRVDFAFAYSVKDFGFHGIVTNWARTFTTGVYQRLTDRLEYAAEITWNRDVPAHNWAIACQFATDSDQKHILKVKLDSLQRISVSLKNRIYDGITTAVCAMINDVEETQIGFGVEIER</sequence>
<keyword evidence="4" id="KW-0496">Mitochondrion</keyword>
<reference evidence="6" key="1">
    <citation type="journal article" date="2013" name="Nature">
        <title>The genomes of four tapeworm species reveal adaptations to parasitism.</title>
        <authorList>
            <person name="Tsai I.J."/>
            <person name="Zarowiecki M."/>
            <person name="Holroyd N."/>
            <person name="Garciarrubio A."/>
            <person name="Sanchez-Flores A."/>
            <person name="Brooks K.L."/>
            <person name="Tracey A."/>
            <person name="Bobes R.J."/>
            <person name="Fragoso G."/>
            <person name="Sciutto E."/>
            <person name="Aslett M."/>
            <person name="Beasley H."/>
            <person name="Bennett H.M."/>
            <person name="Cai J."/>
            <person name="Camicia F."/>
            <person name="Clark R."/>
            <person name="Cucher M."/>
            <person name="De Silva N."/>
            <person name="Day T.A."/>
            <person name="Deplazes P."/>
            <person name="Estrada K."/>
            <person name="Fernandez C."/>
            <person name="Holland P.W."/>
            <person name="Hou J."/>
            <person name="Hu S."/>
            <person name="Huckvale T."/>
            <person name="Hung S.S."/>
            <person name="Kamenetzky L."/>
            <person name="Keane J.A."/>
            <person name="Kiss F."/>
            <person name="Koziol U."/>
            <person name="Lambert O."/>
            <person name="Liu K."/>
            <person name="Luo X."/>
            <person name="Luo Y."/>
            <person name="Macchiaroli N."/>
            <person name="Nichol S."/>
            <person name="Paps J."/>
            <person name="Parkinson J."/>
            <person name="Pouchkina-Stantcheva N."/>
            <person name="Riddiford N."/>
            <person name="Rosenzvit M."/>
            <person name="Salinas G."/>
            <person name="Wasmuth J.D."/>
            <person name="Zamanian M."/>
            <person name="Zheng Y."/>
            <person name="Cai X."/>
            <person name="Soberon X."/>
            <person name="Olson P.D."/>
            <person name="Laclette J.P."/>
            <person name="Brehm K."/>
            <person name="Berriman M."/>
            <person name="Garciarrubio A."/>
            <person name="Bobes R.J."/>
            <person name="Fragoso G."/>
            <person name="Sanchez-Flores A."/>
            <person name="Estrada K."/>
            <person name="Cevallos M.A."/>
            <person name="Morett E."/>
            <person name="Gonzalez V."/>
            <person name="Portillo T."/>
            <person name="Ochoa-Leyva A."/>
            <person name="Jose M.V."/>
            <person name="Sciutto E."/>
            <person name="Landa A."/>
            <person name="Jimenez L."/>
            <person name="Valdes V."/>
            <person name="Carrero J.C."/>
            <person name="Larralde C."/>
            <person name="Morales-Montor J."/>
            <person name="Limon-Lason J."/>
            <person name="Soberon X."/>
            <person name="Laclette J.P."/>
        </authorList>
    </citation>
    <scope>NUCLEOTIDE SEQUENCE [LARGE SCALE GENOMIC DNA]</scope>
</reference>
<keyword evidence="5" id="KW-0406">Ion transport</keyword>
<keyword evidence="5" id="KW-0626">Porin</keyword>
<evidence type="ECO:0000313" key="7">
    <source>
        <dbReference type="Proteomes" id="UP000017246"/>
    </source>
</evidence>
<dbReference type="GO" id="GO:0008308">
    <property type="term" value="F:voltage-gated monoatomic anion channel activity"/>
    <property type="evidence" value="ECO:0007669"/>
    <property type="project" value="InterPro"/>
</dbReference>
<accession>A0A068Y073</accession>
<keyword evidence="3" id="KW-0812">Transmembrane</keyword>
<name>A0A068Y073_ECHMU</name>
<evidence type="ECO:0000256" key="2">
    <source>
        <dbReference type="ARBA" id="ARBA00007780"/>
    </source>
</evidence>
<dbReference type="EMBL" id="LN902850">
    <property type="protein sequence ID" value="CDS35506.1"/>
    <property type="molecule type" value="Genomic_DNA"/>
</dbReference>
<keyword evidence="7" id="KW-1185">Reference proteome</keyword>
<protein>
    <submittedName>
        <fullName evidence="6">Voltage dependent anion channel protein 2</fullName>
    </submittedName>
</protein>
<dbReference type="PRINTS" id="PR00185">
    <property type="entry name" value="EUKARYTPORIN"/>
</dbReference>
<dbReference type="GO" id="GO:0015288">
    <property type="term" value="F:porin activity"/>
    <property type="evidence" value="ECO:0007669"/>
    <property type="project" value="UniProtKB-KW"/>
</dbReference>
<keyword evidence="3" id="KW-1134">Transmembrane beta strand</keyword>
<evidence type="ECO:0000256" key="4">
    <source>
        <dbReference type="ARBA" id="ARBA00022787"/>
    </source>
</evidence>
<dbReference type="InterPro" id="IPR023614">
    <property type="entry name" value="Porin_dom_sf"/>
</dbReference>
<proteinExistence type="inferred from homology"/>
<keyword evidence="4" id="KW-1000">Mitochondrion outer membrane</keyword>
<reference evidence="6" key="2">
    <citation type="submission" date="2015-11" db="EMBL/GenBank/DDBJ databases">
        <authorList>
            <person name="Zhang Y."/>
            <person name="Guo Z."/>
        </authorList>
    </citation>
    <scope>NUCLEOTIDE SEQUENCE</scope>
</reference>
<dbReference type="OrthoDB" id="7827681at2759"/>
<evidence type="ECO:0000256" key="3">
    <source>
        <dbReference type="ARBA" id="ARBA00022452"/>
    </source>
</evidence>